<dbReference type="InterPro" id="IPR008490">
    <property type="entry name" value="Transposase_InsH_N"/>
</dbReference>
<evidence type="ECO:0000313" key="2">
    <source>
        <dbReference type="EMBL" id="CAD6492746.1"/>
    </source>
</evidence>
<gene>
    <name evidence="2" type="ORF">EMLJLAPB_00349</name>
</gene>
<dbReference type="Pfam" id="PF05598">
    <property type="entry name" value="DUF772"/>
    <property type="match status" value="1"/>
</dbReference>
<comment type="caution">
    <text evidence="2">The sequence shown here is derived from an EMBL/GenBank/DDBJ whole genome shotgun (WGS) entry which is preliminary data.</text>
</comment>
<protein>
    <recommendedName>
        <fullName evidence="1">Transposase InsH N-terminal domain-containing protein</fullName>
    </recommendedName>
</protein>
<accession>A0A811T5Y1</accession>
<name>A0A811T5Y1_9EURY</name>
<organism evidence="2 3">
    <name type="scientific">Candidatus Argoarchaeum ethanivorans</name>
    <dbReference type="NCBI Taxonomy" id="2608793"/>
    <lineage>
        <taxon>Archaea</taxon>
        <taxon>Methanobacteriati</taxon>
        <taxon>Methanobacteriota</taxon>
        <taxon>Stenosarchaea group</taxon>
        <taxon>Methanomicrobia</taxon>
        <taxon>Methanosarcinales</taxon>
        <taxon>Methanosarcinales incertae sedis</taxon>
        <taxon>GOM Arc I cluster</taxon>
        <taxon>Candidatus Argoarchaeum</taxon>
    </lineage>
</organism>
<proteinExistence type="predicted"/>
<evidence type="ECO:0000259" key="1">
    <source>
        <dbReference type="Pfam" id="PF05598"/>
    </source>
</evidence>
<dbReference type="SUPFAM" id="SSF55620">
    <property type="entry name" value="Tetrahydrobiopterin biosynthesis enzymes-like"/>
    <property type="match status" value="1"/>
</dbReference>
<dbReference type="AlphaFoldDB" id="A0A811T5Y1"/>
<sequence>MFPLWNHHQATFVYGLDIYDKLIPVDHILHKTNQQVDFSSVNEACKDFYSQDNGRPVKNLPEIMFRSAIVQYMNNYSDRDMGEAARYNLIVKWFIGIPVEDISYDYSALGSFRNRLGEKRWKKLFSMILKQIEDVVLLPIPSVSAEELCQYINSMIAAQLEDRDNIKSIMVQLDEGIGQGAGCTLDCKASLCRTAHVVCGNSSRLR</sequence>
<reference evidence="2" key="1">
    <citation type="submission" date="2020-10" db="EMBL/GenBank/DDBJ databases">
        <authorList>
            <person name="Hahn C.J."/>
            <person name="Laso-Perez R."/>
            <person name="Vulcano F."/>
            <person name="Vaziourakis K.-M."/>
            <person name="Stokke R."/>
            <person name="Steen I.H."/>
            <person name="Teske A."/>
            <person name="Boetius A."/>
            <person name="Liebeke M."/>
            <person name="Amann R."/>
            <person name="Knittel K."/>
        </authorList>
    </citation>
    <scope>NUCLEOTIDE SEQUENCE</scope>
    <source>
        <strain evidence="2">Gfbio:e3339647-f889-4370-9287-4fb5cb688e4c:AG392D22_GoMArc1</strain>
    </source>
</reference>
<dbReference type="Proteomes" id="UP000634805">
    <property type="component" value="Unassembled WGS sequence"/>
</dbReference>
<feature type="domain" description="Transposase InsH N-terminal" evidence="1">
    <location>
        <begin position="19"/>
        <end position="115"/>
    </location>
</feature>
<dbReference type="InterPro" id="IPR038418">
    <property type="entry name" value="6-PTP_synth/QueD_sf"/>
</dbReference>
<evidence type="ECO:0000313" key="3">
    <source>
        <dbReference type="Proteomes" id="UP000634805"/>
    </source>
</evidence>
<dbReference type="EMBL" id="CAJHIS010000007">
    <property type="protein sequence ID" value="CAD6492746.1"/>
    <property type="molecule type" value="Genomic_DNA"/>
</dbReference>
<dbReference type="Gene3D" id="3.30.479.10">
    <property type="entry name" value="6-pyruvoyl tetrahydropterin synthase/QueD"/>
    <property type="match status" value="1"/>
</dbReference>